<protein>
    <recommendedName>
        <fullName evidence="5">Esterase</fullName>
    </recommendedName>
</protein>
<dbReference type="InterPro" id="IPR052558">
    <property type="entry name" value="Siderophore_Hydrolase_D"/>
</dbReference>
<name>A0A1V2GYX2_9PROT</name>
<evidence type="ECO:0000256" key="1">
    <source>
        <dbReference type="ARBA" id="ARBA00005622"/>
    </source>
</evidence>
<keyword evidence="4" id="KW-1185">Reference proteome</keyword>
<proteinExistence type="inferred from homology"/>
<sequence>MAALACPAVARAQQAATLPGTTQHDLDSASGQPFRVFLHVPDGAPPPGGWPLVTVLDANAVMGLVVDTLRLLAFLPREAGIRSAAVVAGIGYRSEGPYDLARRSYDLTPPPQRELPAAEGRPARRIGGADALLDFIEAVAKPLAARAAPVDATRQALLGHSLGGLCTLHALFTRPKAFSGYVAGSPSIWWQEGAILAEAGRFAARADRPAGRRLLLTVGGHEQAPAPWHDPAWGPRMAAIRMVDNAREMADRLRPLPGLEVDFALLPGEGHMSAFPQAVQRGLRFLLAG</sequence>
<comment type="similarity">
    <text evidence="1">Belongs to the esterase D family.</text>
</comment>
<dbReference type="EMBL" id="MLCO01000194">
    <property type="protein sequence ID" value="ONG50293.1"/>
    <property type="molecule type" value="Genomic_DNA"/>
</dbReference>
<evidence type="ECO:0008006" key="5">
    <source>
        <dbReference type="Google" id="ProtNLM"/>
    </source>
</evidence>
<dbReference type="PANTHER" id="PTHR40841:SF2">
    <property type="entry name" value="SIDEROPHORE-DEGRADING ESTERASE (EUROFUNG)"/>
    <property type="match status" value="1"/>
</dbReference>
<dbReference type="InterPro" id="IPR000801">
    <property type="entry name" value="Esterase-like"/>
</dbReference>
<dbReference type="GO" id="GO:0016788">
    <property type="term" value="F:hydrolase activity, acting on ester bonds"/>
    <property type="evidence" value="ECO:0007669"/>
    <property type="project" value="TreeGrafter"/>
</dbReference>
<dbReference type="SUPFAM" id="SSF53474">
    <property type="entry name" value="alpha/beta-Hydrolases"/>
    <property type="match status" value="1"/>
</dbReference>
<dbReference type="Pfam" id="PF00756">
    <property type="entry name" value="Esterase"/>
    <property type="match status" value="1"/>
</dbReference>
<gene>
    <name evidence="3" type="ORF">BKE38_18660</name>
</gene>
<dbReference type="AlphaFoldDB" id="A0A1V2GYX2"/>
<keyword evidence="2" id="KW-0378">Hydrolase</keyword>
<accession>A0A1V2GYX2</accession>
<reference evidence="3 4" key="1">
    <citation type="submission" date="2016-10" db="EMBL/GenBank/DDBJ databases">
        <title>Draft Genome sequence of Roseomonas sp. strain M3.</title>
        <authorList>
            <person name="Subhash Y."/>
            <person name="Lee S."/>
        </authorList>
    </citation>
    <scope>NUCLEOTIDE SEQUENCE [LARGE SCALE GENOMIC DNA]</scope>
    <source>
        <strain evidence="3 4">M3</strain>
    </source>
</reference>
<dbReference type="PANTHER" id="PTHR40841">
    <property type="entry name" value="SIDEROPHORE TRIACETYLFUSARININE C ESTERASE"/>
    <property type="match status" value="1"/>
</dbReference>
<evidence type="ECO:0000256" key="2">
    <source>
        <dbReference type="ARBA" id="ARBA00022801"/>
    </source>
</evidence>
<organism evidence="3 4">
    <name type="scientific">Teichococcus deserti</name>
    <dbReference type="NCBI Taxonomy" id="1817963"/>
    <lineage>
        <taxon>Bacteria</taxon>
        <taxon>Pseudomonadati</taxon>
        <taxon>Pseudomonadota</taxon>
        <taxon>Alphaproteobacteria</taxon>
        <taxon>Acetobacterales</taxon>
        <taxon>Roseomonadaceae</taxon>
        <taxon>Roseomonas</taxon>
    </lineage>
</organism>
<evidence type="ECO:0000313" key="3">
    <source>
        <dbReference type="EMBL" id="ONG50293.1"/>
    </source>
</evidence>
<dbReference type="Proteomes" id="UP000188879">
    <property type="component" value="Unassembled WGS sequence"/>
</dbReference>
<comment type="caution">
    <text evidence="3">The sequence shown here is derived from an EMBL/GenBank/DDBJ whole genome shotgun (WGS) entry which is preliminary data.</text>
</comment>
<evidence type="ECO:0000313" key="4">
    <source>
        <dbReference type="Proteomes" id="UP000188879"/>
    </source>
</evidence>
<dbReference type="Gene3D" id="3.40.50.1820">
    <property type="entry name" value="alpha/beta hydrolase"/>
    <property type="match status" value="1"/>
</dbReference>
<dbReference type="InterPro" id="IPR029058">
    <property type="entry name" value="AB_hydrolase_fold"/>
</dbReference>